<proteinExistence type="predicted"/>
<dbReference type="Proteomes" id="UP000050700">
    <property type="component" value="Unassembled WGS sequence"/>
</dbReference>
<comment type="caution">
    <text evidence="1">The sequence shown here is derived from an EMBL/GenBank/DDBJ whole genome shotgun (WGS) entry which is preliminary data.</text>
</comment>
<dbReference type="PATRIC" id="fig|727.582.peg.217"/>
<evidence type="ECO:0000313" key="2">
    <source>
        <dbReference type="Proteomes" id="UP000050700"/>
    </source>
</evidence>
<accession>A0A158SUV9</accession>
<protein>
    <submittedName>
        <fullName evidence="1">Uncharacterized protein</fullName>
    </submittedName>
</protein>
<evidence type="ECO:0000313" key="1">
    <source>
        <dbReference type="EMBL" id="KIS34653.1"/>
    </source>
</evidence>
<organism evidence="1 2">
    <name type="scientific">Haemophilus influenzae</name>
    <dbReference type="NCBI Taxonomy" id="727"/>
    <lineage>
        <taxon>Bacteria</taxon>
        <taxon>Pseudomonadati</taxon>
        <taxon>Pseudomonadota</taxon>
        <taxon>Gammaproteobacteria</taxon>
        <taxon>Pasteurellales</taxon>
        <taxon>Pasteurellaceae</taxon>
        <taxon>Haemophilus</taxon>
    </lineage>
</organism>
<dbReference type="AlphaFoldDB" id="A0A158SUV9"/>
<name>A0A158SUV9_HAEIF</name>
<sequence>MSGFLLYITISLKRGKALKKMFKNEIYLTFFYIDIHYNKPQLNFNLTY</sequence>
<reference evidence="1 2" key="1">
    <citation type="submission" date="2014-05" db="EMBL/GenBank/DDBJ databases">
        <title>Methylome analysis of the phasevarions of Haemophilus influenzae.</title>
        <authorList>
            <person name="Atack J.M."/>
            <person name="Fox K.L."/>
            <person name="Power P.M."/>
            <person name="Clark T."/>
            <person name="Jurcisek J."/>
            <person name="Korlach J."/>
            <person name="Bakaletz L.O."/>
            <person name="Jennings M.P."/>
        </authorList>
    </citation>
    <scope>NUCLEOTIDE SEQUENCE [LARGE SCALE GENOMIC DNA]</scope>
    <source>
        <strain evidence="1 2">1209</strain>
    </source>
</reference>
<dbReference type="EMBL" id="JMQP01000002">
    <property type="protein sequence ID" value="KIS34653.1"/>
    <property type="molecule type" value="Genomic_DNA"/>
</dbReference>
<gene>
    <name evidence="1" type="ORF">NTHI1209_00255</name>
</gene>